<keyword evidence="2" id="KW-1185">Reference proteome</keyword>
<feature type="compositionally biased region" description="Basic residues" evidence="1">
    <location>
        <begin position="1"/>
        <end position="11"/>
    </location>
</feature>
<feature type="region of interest" description="Disordered" evidence="1">
    <location>
        <begin position="1"/>
        <end position="129"/>
    </location>
</feature>
<dbReference type="GeneID" id="106548077"/>
<evidence type="ECO:0000256" key="1">
    <source>
        <dbReference type="SAM" id="MobiDB-lite"/>
    </source>
</evidence>
<dbReference type="RefSeq" id="XP_013920868.1">
    <property type="nucleotide sequence ID" value="XM_014065393.1"/>
</dbReference>
<reference evidence="3" key="1">
    <citation type="submission" date="2025-08" db="UniProtKB">
        <authorList>
            <consortium name="RefSeq"/>
        </authorList>
    </citation>
    <scope>IDENTIFICATION</scope>
    <source>
        <tissue evidence="3">Skeletal muscle</tissue>
    </source>
</reference>
<name>A0A6I9Y6N7_9SAUR</name>
<dbReference type="OrthoDB" id="9048749at2759"/>
<evidence type="ECO:0000313" key="3">
    <source>
        <dbReference type="RefSeq" id="XP_013920868.1"/>
    </source>
</evidence>
<evidence type="ECO:0000313" key="2">
    <source>
        <dbReference type="Proteomes" id="UP000504617"/>
    </source>
</evidence>
<dbReference type="Proteomes" id="UP000504617">
    <property type="component" value="Unplaced"/>
</dbReference>
<feature type="compositionally biased region" description="Basic and acidic residues" evidence="1">
    <location>
        <begin position="271"/>
        <end position="281"/>
    </location>
</feature>
<sequence length="365" mass="43081">MPRGKRRQKSGSRGDHKYRRDAARRRREQESDEARAARLQDQRVRTKKKREKETEKERHARLQNDKERQRRRRKKETEEERHARLQDQRERTRRRRLEETEEERTARLQKDRERHRMRRRAETGKKREDPLENMWQRESSGKVAEHNACLQHQSLHRERAKQNARLLWCNISAELQGGSTSEEQKRVVVCKEKEGTENGGRDPFIVQVRTIRDFLTKDGPSHIKMESQEEIHQRWDSQRQELLKGAAGFPAAPSLWEEDAKGFLASLGRVKEDQSSGKTRGEAVPQRDPNISGKAWIGREKMDFCMKVKVEETLEEVDLESQGILPLRQFILQDAEEAPQTLEDTKLKSPKLEEEALEIVKVKLP</sequence>
<dbReference type="KEGG" id="tsr:106548077"/>
<dbReference type="AlphaFoldDB" id="A0A6I9Y6N7"/>
<organism evidence="2 3">
    <name type="scientific">Thamnophis sirtalis</name>
    <dbReference type="NCBI Taxonomy" id="35019"/>
    <lineage>
        <taxon>Eukaryota</taxon>
        <taxon>Metazoa</taxon>
        <taxon>Chordata</taxon>
        <taxon>Craniata</taxon>
        <taxon>Vertebrata</taxon>
        <taxon>Euteleostomi</taxon>
        <taxon>Lepidosauria</taxon>
        <taxon>Squamata</taxon>
        <taxon>Bifurcata</taxon>
        <taxon>Unidentata</taxon>
        <taxon>Episquamata</taxon>
        <taxon>Toxicofera</taxon>
        <taxon>Serpentes</taxon>
        <taxon>Colubroidea</taxon>
        <taxon>Colubridae</taxon>
        <taxon>Natricinae</taxon>
        <taxon>Thamnophis</taxon>
    </lineage>
</organism>
<feature type="region of interest" description="Disordered" evidence="1">
    <location>
        <begin position="271"/>
        <end position="291"/>
    </location>
</feature>
<feature type="compositionally biased region" description="Basic and acidic residues" evidence="1">
    <location>
        <begin position="103"/>
        <end position="129"/>
    </location>
</feature>
<protein>
    <submittedName>
        <fullName evidence="3">RNA-binding protein 25-like</fullName>
    </submittedName>
</protein>
<feature type="compositionally biased region" description="Basic and acidic residues" evidence="1">
    <location>
        <begin position="75"/>
        <end position="90"/>
    </location>
</feature>
<accession>A0A6I9Y6N7</accession>
<feature type="compositionally biased region" description="Basic and acidic residues" evidence="1">
    <location>
        <begin position="12"/>
        <end position="44"/>
    </location>
</feature>
<proteinExistence type="predicted"/>
<gene>
    <name evidence="3" type="primary">LOC106548077</name>
</gene>
<feature type="compositionally biased region" description="Basic and acidic residues" evidence="1">
    <location>
        <begin position="51"/>
        <end position="68"/>
    </location>
</feature>